<dbReference type="Proteomes" id="UP000324748">
    <property type="component" value="Unassembled WGS sequence"/>
</dbReference>
<accession>A0A5B0QF66</accession>
<reference evidence="1 2" key="1">
    <citation type="submission" date="2019-05" db="EMBL/GenBank/DDBJ databases">
        <title>Emergence of the Ug99 lineage of the wheat stem rust pathogen through somatic hybridization.</title>
        <authorList>
            <person name="Li F."/>
            <person name="Upadhyaya N.M."/>
            <person name="Sperschneider J."/>
            <person name="Matny O."/>
            <person name="Nguyen-Phuc H."/>
            <person name="Mago R."/>
            <person name="Raley C."/>
            <person name="Miller M.E."/>
            <person name="Silverstein K.A.T."/>
            <person name="Henningsen E."/>
            <person name="Hirsch C.D."/>
            <person name="Visser B."/>
            <person name="Pretorius Z.A."/>
            <person name="Steffenson B.J."/>
            <person name="Schwessinger B."/>
            <person name="Dodds P.N."/>
            <person name="Figueroa M."/>
        </authorList>
    </citation>
    <scope>NUCLEOTIDE SEQUENCE [LARGE SCALE GENOMIC DNA]</scope>
    <source>
        <strain evidence="1">21-0</strain>
    </source>
</reference>
<dbReference type="AlphaFoldDB" id="A0A5B0QF66"/>
<sequence length="95" mass="10441">MTSRRVLVLKALLNMADDCTRLVRRPGQPDQSLIAKLSAGLPFCYAFFSSDPRKGSCRFVGFVDRDSSAEKISVIINPRLSAPPPLSSTSRLDLD</sequence>
<name>A0A5B0QF66_PUCGR</name>
<gene>
    <name evidence="1" type="ORF">PGT21_013989</name>
</gene>
<comment type="caution">
    <text evidence="1">The sequence shown here is derived from an EMBL/GenBank/DDBJ whole genome shotgun (WGS) entry which is preliminary data.</text>
</comment>
<dbReference type="OrthoDB" id="10459780at2759"/>
<evidence type="ECO:0000313" key="1">
    <source>
        <dbReference type="EMBL" id="KAA1111860.1"/>
    </source>
</evidence>
<dbReference type="EMBL" id="VSWC01000016">
    <property type="protein sequence ID" value="KAA1111860.1"/>
    <property type="molecule type" value="Genomic_DNA"/>
</dbReference>
<evidence type="ECO:0000313" key="2">
    <source>
        <dbReference type="Proteomes" id="UP000324748"/>
    </source>
</evidence>
<organism evidence="1 2">
    <name type="scientific">Puccinia graminis f. sp. tritici</name>
    <dbReference type="NCBI Taxonomy" id="56615"/>
    <lineage>
        <taxon>Eukaryota</taxon>
        <taxon>Fungi</taxon>
        <taxon>Dikarya</taxon>
        <taxon>Basidiomycota</taxon>
        <taxon>Pucciniomycotina</taxon>
        <taxon>Pucciniomycetes</taxon>
        <taxon>Pucciniales</taxon>
        <taxon>Pucciniaceae</taxon>
        <taxon>Puccinia</taxon>
    </lineage>
</organism>
<keyword evidence="2" id="KW-1185">Reference proteome</keyword>
<protein>
    <submittedName>
        <fullName evidence="1">Uncharacterized protein</fullName>
    </submittedName>
</protein>
<proteinExistence type="predicted"/>